<sequence>MTSTPQGGTRPPRPEAPAGRGSVFARVAAFSFRHRAAAVGLWLLVLVGVWVLASAVGDDYREDYSLPGTDSQRAVELLEAHGSDQGGDTVEIVLHDADGIERAEVRDRVEPMLAEVGALPQVTGVASVYEQPGAVAGDGTVGYATVGLAEASEQIAAEDVEEIVETARGAAGDGLRVEVGGDATRKLAEGEGGAAEGVGILAALVILVFMFGSVLAAGLPVITALFAVGSTLGAIVLASHLFTIADYTVYVMMLVGLGVGIDYALLIFTRYRAELVAGSSPERATVSALDAAGRTVFFAGCTVIVALLGLVALGLGSLQGIAFSVALTVLATMLASLTLLPALLGLFGKRFARHFTARAAKRAARGRPAPGAAWRRLGAAVQRRPLAALAVAVVALGALAAPALNLRMGMADAGNDPVGSTSREAYDLLSDGFGPGFNGPLIVITDGGEQGAEAAAGVAAERLADVEGVAGVTPPAPTGDGAVATLVLFPETSPQDEATSDLVHELREDVLPGIEGETGAEYLVGGATAATQDYSEKVAERMPLFVAIVVGVSVLLLMAVFRSVWIPLKAALLNLLSIGAALGAMTLVFQEGWFGVEPGPIEAFLPVMIFAIVFGLSMDYEIFLVARMHEEWERHGDHRLAVREGLAHTGAVISAAGAIMVAVFGAFILSPDRMLQQMGFGMAVAILVDAVVIRCLIVPAAMQLLGRHAWWLPAPLARLLPRVELERHDAPSPAPASPEGERAASGYPR</sequence>
<comment type="subcellular location">
    <subcellularLocation>
        <location evidence="1">Cell membrane</location>
        <topology evidence="1">Multi-pass membrane protein</topology>
    </subcellularLocation>
</comment>
<evidence type="ECO:0000256" key="5">
    <source>
        <dbReference type="ARBA" id="ARBA00022989"/>
    </source>
</evidence>
<dbReference type="InterPro" id="IPR004869">
    <property type="entry name" value="MMPL_dom"/>
</dbReference>
<accession>A0A286E1Q1</accession>
<evidence type="ECO:0000256" key="7">
    <source>
        <dbReference type="SAM" id="MobiDB-lite"/>
    </source>
</evidence>
<dbReference type="Proteomes" id="UP000219072">
    <property type="component" value="Unassembled WGS sequence"/>
</dbReference>
<feature type="transmembrane region" description="Helical" evidence="8">
    <location>
        <begin position="646"/>
        <end position="669"/>
    </location>
</feature>
<dbReference type="AlphaFoldDB" id="A0A286E1Q1"/>
<dbReference type="InterPro" id="IPR050545">
    <property type="entry name" value="Mycobact_MmpL"/>
</dbReference>
<evidence type="ECO:0000259" key="9">
    <source>
        <dbReference type="PROSITE" id="PS50156"/>
    </source>
</evidence>
<feature type="transmembrane region" description="Helical" evidence="8">
    <location>
        <begin position="572"/>
        <end position="591"/>
    </location>
</feature>
<evidence type="ECO:0000313" key="10">
    <source>
        <dbReference type="EMBL" id="SOD64838.1"/>
    </source>
</evidence>
<dbReference type="GO" id="GO:0005886">
    <property type="term" value="C:plasma membrane"/>
    <property type="evidence" value="ECO:0007669"/>
    <property type="project" value="UniProtKB-SubCell"/>
</dbReference>
<keyword evidence="6 8" id="KW-0472">Membrane</keyword>
<proteinExistence type="inferred from homology"/>
<feature type="transmembrane region" description="Helical" evidence="8">
    <location>
        <begin position="675"/>
        <end position="697"/>
    </location>
</feature>
<dbReference type="PANTHER" id="PTHR33406">
    <property type="entry name" value="MEMBRANE PROTEIN MJ1562-RELATED"/>
    <property type="match status" value="1"/>
</dbReference>
<dbReference type="EMBL" id="OCNE01000019">
    <property type="protein sequence ID" value="SOD64838.1"/>
    <property type="molecule type" value="Genomic_DNA"/>
</dbReference>
<keyword evidence="5 8" id="KW-1133">Transmembrane helix</keyword>
<dbReference type="InterPro" id="IPR000731">
    <property type="entry name" value="SSD"/>
</dbReference>
<feature type="transmembrane region" description="Helical" evidence="8">
    <location>
        <begin position="603"/>
        <end position="625"/>
    </location>
</feature>
<comment type="similarity">
    <text evidence="2">Belongs to the resistance-nodulation-cell division (RND) (TC 2.A.6) family. MmpL subfamily.</text>
</comment>
<gene>
    <name evidence="10" type="ORF">SAMN06297387_119107</name>
</gene>
<evidence type="ECO:0000256" key="2">
    <source>
        <dbReference type="ARBA" id="ARBA00010157"/>
    </source>
</evidence>
<keyword evidence="4 8" id="KW-0812">Transmembrane</keyword>
<keyword evidence="3" id="KW-1003">Cell membrane</keyword>
<evidence type="ECO:0000256" key="8">
    <source>
        <dbReference type="SAM" id="Phobius"/>
    </source>
</evidence>
<feature type="region of interest" description="Disordered" evidence="7">
    <location>
        <begin position="728"/>
        <end position="749"/>
    </location>
</feature>
<feature type="transmembrane region" description="Helical" evidence="8">
    <location>
        <begin position="292"/>
        <end position="315"/>
    </location>
</feature>
<evidence type="ECO:0000256" key="6">
    <source>
        <dbReference type="ARBA" id="ARBA00023136"/>
    </source>
</evidence>
<feature type="transmembrane region" description="Helical" evidence="8">
    <location>
        <begin position="249"/>
        <end position="271"/>
    </location>
</feature>
<dbReference type="OrthoDB" id="7051771at2"/>
<dbReference type="Gene3D" id="1.20.1640.10">
    <property type="entry name" value="Multidrug efflux transporter AcrB transmembrane domain"/>
    <property type="match status" value="2"/>
</dbReference>
<feature type="transmembrane region" description="Helical" evidence="8">
    <location>
        <begin position="36"/>
        <end position="57"/>
    </location>
</feature>
<dbReference type="SUPFAM" id="SSF82866">
    <property type="entry name" value="Multidrug efflux transporter AcrB transmembrane domain"/>
    <property type="match status" value="2"/>
</dbReference>
<dbReference type="PROSITE" id="PS50156">
    <property type="entry name" value="SSD"/>
    <property type="match status" value="1"/>
</dbReference>
<organism evidence="10 11">
    <name type="scientific">Streptomyces zhaozhouensis</name>
    <dbReference type="NCBI Taxonomy" id="1300267"/>
    <lineage>
        <taxon>Bacteria</taxon>
        <taxon>Bacillati</taxon>
        <taxon>Actinomycetota</taxon>
        <taxon>Actinomycetes</taxon>
        <taxon>Kitasatosporales</taxon>
        <taxon>Streptomycetaceae</taxon>
        <taxon>Streptomyces</taxon>
    </lineage>
</organism>
<keyword evidence="11" id="KW-1185">Reference proteome</keyword>
<reference evidence="10 11" key="1">
    <citation type="submission" date="2017-09" db="EMBL/GenBank/DDBJ databases">
        <authorList>
            <person name="Ehlers B."/>
            <person name="Leendertz F.H."/>
        </authorList>
    </citation>
    <scope>NUCLEOTIDE SEQUENCE [LARGE SCALE GENOMIC DNA]</scope>
    <source>
        <strain evidence="10 11">CGMCC 4.7095</strain>
    </source>
</reference>
<dbReference type="PANTHER" id="PTHR33406:SF11">
    <property type="entry name" value="MEMBRANE PROTEIN SCO6666-RELATED"/>
    <property type="match status" value="1"/>
</dbReference>
<name>A0A286E1Q1_9ACTN</name>
<feature type="domain" description="SSD" evidence="9">
    <location>
        <begin position="221"/>
        <end position="346"/>
    </location>
</feature>
<feature type="transmembrane region" description="Helical" evidence="8">
    <location>
        <begin position="544"/>
        <end position="565"/>
    </location>
</feature>
<feature type="transmembrane region" description="Helical" evidence="8">
    <location>
        <begin position="321"/>
        <end position="348"/>
    </location>
</feature>
<dbReference type="Pfam" id="PF03176">
    <property type="entry name" value="MMPL"/>
    <property type="match status" value="2"/>
</dbReference>
<dbReference type="RefSeq" id="WP_097233206.1">
    <property type="nucleotide sequence ID" value="NZ_OCNE01000019.1"/>
</dbReference>
<evidence type="ECO:0000256" key="1">
    <source>
        <dbReference type="ARBA" id="ARBA00004651"/>
    </source>
</evidence>
<protein>
    <submittedName>
        <fullName evidence="10">Putative drug exporter of the RND superfamily</fullName>
    </submittedName>
</protein>
<evidence type="ECO:0000256" key="3">
    <source>
        <dbReference type="ARBA" id="ARBA00022475"/>
    </source>
</evidence>
<feature type="transmembrane region" description="Helical" evidence="8">
    <location>
        <begin position="197"/>
        <end position="217"/>
    </location>
</feature>
<evidence type="ECO:0000256" key="4">
    <source>
        <dbReference type="ARBA" id="ARBA00022692"/>
    </source>
</evidence>
<evidence type="ECO:0000313" key="11">
    <source>
        <dbReference type="Proteomes" id="UP000219072"/>
    </source>
</evidence>
<feature type="transmembrane region" description="Helical" evidence="8">
    <location>
        <begin position="224"/>
        <end position="243"/>
    </location>
</feature>
<feature type="transmembrane region" description="Helical" evidence="8">
    <location>
        <begin position="385"/>
        <end position="404"/>
    </location>
</feature>